<protein>
    <submittedName>
        <fullName evidence="1">Uncharacterized protein</fullName>
    </submittedName>
</protein>
<proteinExistence type="predicted"/>
<organism evidence="1">
    <name type="scientific">Rhizophora mucronata</name>
    <name type="common">Asiatic mangrove</name>
    <dbReference type="NCBI Taxonomy" id="61149"/>
    <lineage>
        <taxon>Eukaryota</taxon>
        <taxon>Viridiplantae</taxon>
        <taxon>Streptophyta</taxon>
        <taxon>Embryophyta</taxon>
        <taxon>Tracheophyta</taxon>
        <taxon>Spermatophyta</taxon>
        <taxon>Magnoliopsida</taxon>
        <taxon>eudicotyledons</taxon>
        <taxon>Gunneridae</taxon>
        <taxon>Pentapetalae</taxon>
        <taxon>rosids</taxon>
        <taxon>fabids</taxon>
        <taxon>Malpighiales</taxon>
        <taxon>Rhizophoraceae</taxon>
        <taxon>Rhizophora</taxon>
    </lineage>
</organism>
<accession>A0A2P2PB81</accession>
<evidence type="ECO:0000313" key="1">
    <source>
        <dbReference type="EMBL" id="MBX51984.1"/>
    </source>
</evidence>
<dbReference type="EMBL" id="GGEC01071500">
    <property type="protein sequence ID" value="MBX51984.1"/>
    <property type="molecule type" value="Transcribed_RNA"/>
</dbReference>
<sequence length="26" mass="3113">MQPIESICWLTLYHFADHINNKECCC</sequence>
<name>A0A2P2PB81_RHIMU</name>
<reference evidence="1" key="1">
    <citation type="submission" date="2018-02" db="EMBL/GenBank/DDBJ databases">
        <title>Rhizophora mucronata_Transcriptome.</title>
        <authorList>
            <person name="Meera S.P."/>
            <person name="Sreeshan A."/>
            <person name="Augustine A."/>
        </authorList>
    </citation>
    <scope>NUCLEOTIDE SEQUENCE</scope>
    <source>
        <tissue evidence="1">Leaf</tissue>
    </source>
</reference>
<dbReference type="AlphaFoldDB" id="A0A2P2PB81"/>